<accession>A0A0V0HE89</accession>
<protein>
    <submittedName>
        <fullName evidence="2">Putative ovule protein</fullName>
    </submittedName>
</protein>
<name>A0A0V0HE89_SOLCH</name>
<keyword evidence="1" id="KW-1133">Transmembrane helix</keyword>
<keyword evidence="1" id="KW-0472">Membrane</keyword>
<evidence type="ECO:0000313" key="2">
    <source>
        <dbReference type="EMBL" id="JAP18703.1"/>
    </source>
</evidence>
<dbReference type="EMBL" id="GEDG01020960">
    <property type="protein sequence ID" value="JAP18703.1"/>
    <property type="molecule type" value="Transcribed_RNA"/>
</dbReference>
<feature type="transmembrane region" description="Helical" evidence="1">
    <location>
        <begin position="55"/>
        <end position="77"/>
    </location>
</feature>
<dbReference type="AlphaFoldDB" id="A0A0V0HE89"/>
<evidence type="ECO:0000256" key="1">
    <source>
        <dbReference type="SAM" id="Phobius"/>
    </source>
</evidence>
<sequence length="79" mass="9039">RLSRIRRGPILFGYVARTLQKYISGCMSDSPKLVYFWRILHGCGIKSVESVQLSFLVICSLYCNSIANFVLFINTIITF</sequence>
<organism evidence="2">
    <name type="scientific">Solanum chacoense</name>
    <name type="common">Chaco potato</name>
    <dbReference type="NCBI Taxonomy" id="4108"/>
    <lineage>
        <taxon>Eukaryota</taxon>
        <taxon>Viridiplantae</taxon>
        <taxon>Streptophyta</taxon>
        <taxon>Embryophyta</taxon>
        <taxon>Tracheophyta</taxon>
        <taxon>Spermatophyta</taxon>
        <taxon>Magnoliopsida</taxon>
        <taxon>eudicotyledons</taxon>
        <taxon>Gunneridae</taxon>
        <taxon>Pentapetalae</taxon>
        <taxon>asterids</taxon>
        <taxon>lamiids</taxon>
        <taxon>Solanales</taxon>
        <taxon>Solanaceae</taxon>
        <taxon>Solanoideae</taxon>
        <taxon>Solaneae</taxon>
        <taxon>Solanum</taxon>
    </lineage>
</organism>
<keyword evidence="1" id="KW-0812">Transmembrane</keyword>
<proteinExistence type="predicted"/>
<reference evidence="2" key="1">
    <citation type="submission" date="2015-12" db="EMBL/GenBank/DDBJ databases">
        <title>Gene expression during late stages of embryo sac development: a critical building block for successful pollen-pistil interactions.</title>
        <authorList>
            <person name="Liu Y."/>
            <person name="Joly V."/>
            <person name="Sabar M."/>
            <person name="Matton D.P."/>
        </authorList>
    </citation>
    <scope>NUCLEOTIDE SEQUENCE</scope>
</reference>
<feature type="non-terminal residue" evidence="2">
    <location>
        <position position="1"/>
    </location>
</feature>